<dbReference type="Proteomes" id="UP000262056">
    <property type="component" value="Unassembled WGS sequence"/>
</dbReference>
<proteinExistence type="predicted"/>
<dbReference type="PANTHER" id="PTHR42535:SF2">
    <property type="entry name" value="CHROMOSOME UNDETERMINED SCAFFOLD_146, WHOLE GENOME SHOTGUN SEQUENCE"/>
    <property type="match status" value="1"/>
</dbReference>
<keyword evidence="1" id="KW-0732">Signal</keyword>
<dbReference type="SUPFAM" id="SSF49899">
    <property type="entry name" value="Concanavalin A-like lectins/glucanases"/>
    <property type="match status" value="6"/>
</dbReference>
<dbReference type="Gene3D" id="2.120.10.80">
    <property type="entry name" value="Kelch-type beta propeller"/>
    <property type="match status" value="1"/>
</dbReference>
<evidence type="ECO:0000313" key="4">
    <source>
        <dbReference type="EMBL" id="HCQ40182.1"/>
    </source>
</evidence>
<name>A0A656PMF1_UNCKA</name>
<feature type="domain" description="Laminin G" evidence="3">
    <location>
        <begin position="861"/>
        <end position="1058"/>
    </location>
</feature>
<organism evidence="4 5">
    <name type="scientific">candidate division WWE3 bacterium</name>
    <dbReference type="NCBI Taxonomy" id="2053526"/>
    <lineage>
        <taxon>Bacteria</taxon>
        <taxon>Katanobacteria</taxon>
    </lineage>
</organism>
<dbReference type="Pfam" id="PF13385">
    <property type="entry name" value="Laminin_G_3"/>
    <property type="match status" value="5"/>
</dbReference>
<dbReference type="InterPro" id="IPR013320">
    <property type="entry name" value="ConA-like_dom_sf"/>
</dbReference>
<dbReference type="InterPro" id="IPR024982">
    <property type="entry name" value="Rax2-like_C"/>
</dbReference>
<comment type="caution">
    <text evidence="4">The sequence shown here is derived from an EMBL/GenBank/DDBJ whole genome shotgun (WGS) entry which is preliminary data.</text>
</comment>
<evidence type="ECO:0000313" key="5">
    <source>
        <dbReference type="Proteomes" id="UP000262056"/>
    </source>
</evidence>
<reference evidence="4 5" key="1">
    <citation type="journal article" date="2018" name="Nat. Biotechnol.">
        <title>A standardized bacterial taxonomy based on genome phylogeny substantially revises the tree of life.</title>
        <authorList>
            <person name="Parks D.H."/>
            <person name="Chuvochina M."/>
            <person name="Waite D.W."/>
            <person name="Rinke C."/>
            <person name="Skarshewski A."/>
            <person name="Chaumeil P.A."/>
            <person name="Hugenholtz P."/>
        </authorList>
    </citation>
    <scope>NUCLEOTIDE SEQUENCE [LARGE SCALE GENOMIC DNA]</scope>
    <source>
        <strain evidence="4">UBA12021</strain>
    </source>
</reference>
<evidence type="ECO:0000256" key="2">
    <source>
        <dbReference type="ARBA" id="ARBA00023157"/>
    </source>
</evidence>
<dbReference type="InterPro" id="IPR001791">
    <property type="entry name" value="Laminin_G"/>
</dbReference>
<sequence>GQTTGVNSIVNGLAVYNGNLYVGGNFTTAGGVSVNYIAKYNDQTNQFSNIGQTTGVDTEVDSLAMYNGNLYVGGNLTTAGGVSVNYIAKYNDQTNQFSNIGQTTGVNSTVYAFAVYNGNLYVGGNFTTAGSVSVNYIAKYGTSNTKTVSSTTASFTANTWYHLTGTFDGKTLKMYINGVLENTTTNTSSFTLSASSSPLYMGKTYGSQWAGGSGENFKGRLDDFRTYNTALTDDEIYNLAELSPPSNLYYKFEEGSGTTTNDVSGNGATGTLNEGAEFAPGRYGSGVSFDGNNDFVTTSSSSYISPTSSIAVSAWVSVDNGFSTSAPGNMGVIDKGDYQLFLDKTDGKAKFVVNDSASEAFSSIGQGTGVSAPAEAFAVYNGNLYVGGQFTTAGGVSVNYIAKYNDQTNQFSNIGQTTGVSGNINALTVYNGNLYVGGTFATAGGVSVNYIAKYNDQTNQFSNIGQTTGVNSTVNAFAVYNENLYVGGGFTTAGGVTVNRIAKYNDQTNQFSNIGQTTGVGITVQTLAVYNGNLYVGGYFTTAGGVTVNYIAKYNDQTNTFSNIGQTTGVNSYVQTLAVYNGNLYVGGDLTTAGGISVNKIAKYNDSTNTFSNIGQTTGVDSTVNAFAVYNGSLYAGGYFITAGGVSVNYIAKYNDQTNQFSNIGQTTGVDSTVNAFAVYNGNLYVGGAFTTAGGVTVNQIAKYGTSKLKSVASTTSSWTPNTWYHLAGTFDGTNLKIYVNGVLENTTTNGSAYTIDSAGAPLLIGKTYGSQWVGGSGEIFKGRIDDVKIYNYPAEITQITKDLDAQYPSPDPTLGTALGFWRFDEGGGTTIYDRTGNSRNLTLTASPPTAVSYTVTGKFNKAFYPNGTNYASRDDNAFIFNAAGFALNLWFKSSSSSNPSGTEYVLGRGGNTTAGYALYFNTAGNLLFGVDDDTTWGPDTSASSPTDLYDGLWHNATAVKKDNTQIDLYIDGLLVDSKTTIAASGTVNGDNTLVIGGRGEDYSSKFNGSIDEVSIYNFDIGSDRAKLFLNDSKTSQWGAVSTDSSGNPSNSYDREFCVPGDTATCEAPFGHWKFDEGSWINDDSTLSVLDSSVNQYNLRSGPAGSGPTGGQIGKFGYAGYFDGGDDYLQEPTNADLSINTEDFSISTWIYKAPPVSTDVVIAKKATTTATDPGYYLFISSAGLPRFYISDGTDQFTLSDAASVPSNQWVHLEVVVDRDSTANTDIYVNGIKRGAAQSGTLTAVGDLNPVTASDFTVGAQPAGNTNFEGKIDNIVMYKYARTPQQINWEYNRGDATYNYKLNECSGNTANNSAQNSNGTAVGTNLTIYPQTLGNTTVGTCVGSANEMWFGGESGKFNGSLDFDGTDDYLASSNTVLLTSATSQPYNNFSFGAWVNPATAATSKTIIQKNNEFRLTTDSSNKPQCEIYAGAWQTAAVSSTALSTSTWSHVFCTYDGSNIKIYVNGVNTGTQAEADNVMSTSATALNIGRDSAGSGYFDGKIDEVSIHTMAFNDTLVKLLYNENSALRFGE</sequence>
<dbReference type="Pfam" id="PF12768">
    <property type="entry name" value="Rax2"/>
    <property type="match status" value="3"/>
</dbReference>
<evidence type="ECO:0000256" key="1">
    <source>
        <dbReference type="ARBA" id="ARBA00022729"/>
    </source>
</evidence>
<dbReference type="InterPro" id="IPR015915">
    <property type="entry name" value="Kelch-typ_b-propeller"/>
</dbReference>
<dbReference type="PANTHER" id="PTHR42535">
    <property type="entry name" value="OOKINETE PROTEIN, PUTATIVE-RELATED"/>
    <property type="match status" value="1"/>
</dbReference>
<dbReference type="PROSITE" id="PS50025">
    <property type="entry name" value="LAM_G_DOMAIN"/>
    <property type="match status" value="1"/>
</dbReference>
<feature type="non-terminal residue" evidence="4">
    <location>
        <position position="1"/>
    </location>
</feature>
<gene>
    <name evidence="4" type="ORF">DIU24_00555</name>
</gene>
<accession>A0A656PMF1</accession>
<dbReference type="EMBL" id="DQFB01000001">
    <property type="protein sequence ID" value="HCQ40182.1"/>
    <property type="molecule type" value="Genomic_DNA"/>
</dbReference>
<evidence type="ECO:0000259" key="3">
    <source>
        <dbReference type="PROSITE" id="PS50025"/>
    </source>
</evidence>
<dbReference type="SMART" id="SM00560">
    <property type="entry name" value="LamGL"/>
    <property type="match status" value="5"/>
</dbReference>
<dbReference type="Gene3D" id="2.60.120.200">
    <property type="match status" value="5"/>
</dbReference>
<protein>
    <recommendedName>
        <fullName evidence="3">Laminin G domain-containing protein</fullName>
    </recommendedName>
</protein>
<keyword evidence="2" id="KW-1015">Disulfide bond</keyword>
<dbReference type="SUPFAM" id="SSF117281">
    <property type="entry name" value="Kelch motif"/>
    <property type="match status" value="2"/>
</dbReference>
<dbReference type="InterPro" id="IPR006558">
    <property type="entry name" value="LamG-like"/>
</dbReference>